<accession>A0A367GVJ9</accession>
<dbReference type="OrthoDB" id="445589at2"/>
<keyword evidence="4 9" id="KW-0812">Transmembrane</keyword>
<evidence type="ECO:0000256" key="4">
    <source>
        <dbReference type="ARBA" id="ARBA00022692"/>
    </source>
</evidence>
<dbReference type="EMBL" id="QGDC01000001">
    <property type="protein sequence ID" value="RCH56866.1"/>
    <property type="molecule type" value="Genomic_DNA"/>
</dbReference>
<keyword evidence="2" id="KW-0813">Transport</keyword>
<keyword evidence="3" id="KW-1003">Cell membrane</keyword>
<evidence type="ECO:0000256" key="3">
    <source>
        <dbReference type="ARBA" id="ARBA00022475"/>
    </source>
</evidence>
<reference evidence="10 11" key="1">
    <citation type="submission" date="2018-05" db="EMBL/GenBank/DDBJ databases">
        <title>Mucilaginibacter hurinus sp. nov., isolated from briquette warehouse soil.</title>
        <authorList>
            <person name="Choi L."/>
        </authorList>
    </citation>
    <scope>NUCLEOTIDE SEQUENCE [LARGE SCALE GENOMIC DNA]</scope>
    <source>
        <strain evidence="10 11">ZR32</strain>
    </source>
</reference>
<organism evidence="10 11">
    <name type="scientific">Mucilaginibacter hurinus</name>
    <dbReference type="NCBI Taxonomy" id="2201324"/>
    <lineage>
        <taxon>Bacteria</taxon>
        <taxon>Pseudomonadati</taxon>
        <taxon>Bacteroidota</taxon>
        <taxon>Sphingobacteriia</taxon>
        <taxon>Sphingobacteriales</taxon>
        <taxon>Sphingobacteriaceae</taxon>
        <taxon>Mucilaginibacter</taxon>
    </lineage>
</organism>
<dbReference type="GO" id="GO:0005886">
    <property type="term" value="C:plasma membrane"/>
    <property type="evidence" value="ECO:0007669"/>
    <property type="project" value="UniProtKB-SubCell"/>
</dbReference>
<keyword evidence="6" id="KW-0406">Ion transport</keyword>
<protein>
    <recommendedName>
        <fullName evidence="12">Hydrogenase</fullName>
    </recommendedName>
</protein>
<evidence type="ECO:0000256" key="5">
    <source>
        <dbReference type="ARBA" id="ARBA00022989"/>
    </source>
</evidence>
<keyword evidence="11" id="KW-1185">Reference proteome</keyword>
<comment type="subcellular location">
    <subcellularLocation>
        <location evidence="1">Cell membrane</location>
        <topology evidence="1">Multi-pass membrane protein</topology>
    </subcellularLocation>
</comment>
<comment type="similarity">
    <text evidence="8">Belongs to the anion channel-forming bestrophin (TC 1.A.46) family.</text>
</comment>
<proteinExistence type="inferred from homology"/>
<evidence type="ECO:0000313" key="11">
    <source>
        <dbReference type="Proteomes" id="UP000253209"/>
    </source>
</evidence>
<dbReference type="GO" id="GO:0005254">
    <property type="term" value="F:chloride channel activity"/>
    <property type="evidence" value="ECO:0007669"/>
    <property type="project" value="InterPro"/>
</dbReference>
<evidence type="ECO:0008006" key="12">
    <source>
        <dbReference type="Google" id="ProtNLM"/>
    </source>
</evidence>
<evidence type="ECO:0000313" key="10">
    <source>
        <dbReference type="EMBL" id="RCH56866.1"/>
    </source>
</evidence>
<dbReference type="AlphaFoldDB" id="A0A367GVJ9"/>
<dbReference type="RefSeq" id="WP_114003763.1">
    <property type="nucleotide sequence ID" value="NZ_QGDC01000001.1"/>
</dbReference>
<evidence type="ECO:0000256" key="8">
    <source>
        <dbReference type="ARBA" id="ARBA00034708"/>
    </source>
</evidence>
<dbReference type="Pfam" id="PF25539">
    <property type="entry name" value="Bestrophin_2"/>
    <property type="match status" value="1"/>
</dbReference>
<feature type="transmembrane region" description="Helical" evidence="9">
    <location>
        <begin position="43"/>
        <end position="68"/>
    </location>
</feature>
<keyword evidence="5 9" id="KW-1133">Transmembrane helix</keyword>
<gene>
    <name evidence="10" type="ORF">DJ568_03150</name>
</gene>
<dbReference type="InterPro" id="IPR044669">
    <property type="entry name" value="YneE/VCCN1/2-like"/>
</dbReference>
<feature type="transmembrane region" description="Helical" evidence="9">
    <location>
        <begin position="208"/>
        <end position="227"/>
    </location>
</feature>
<dbReference type="Proteomes" id="UP000253209">
    <property type="component" value="Unassembled WGS sequence"/>
</dbReference>
<evidence type="ECO:0000256" key="7">
    <source>
        <dbReference type="ARBA" id="ARBA00023136"/>
    </source>
</evidence>
<feature type="transmembrane region" description="Helical" evidence="9">
    <location>
        <begin position="15"/>
        <end position="37"/>
    </location>
</feature>
<name>A0A367GVJ9_9SPHI</name>
<evidence type="ECO:0000256" key="9">
    <source>
        <dbReference type="SAM" id="Phobius"/>
    </source>
</evidence>
<keyword evidence="7 9" id="KW-0472">Membrane</keyword>
<comment type="caution">
    <text evidence="10">The sequence shown here is derived from an EMBL/GenBank/DDBJ whole genome shotgun (WGS) entry which is preliminary data.</text>
</comment>
<evidence type="ECO:0000256" key="1">
    <source>
        <dbReference type="ARBA" id="ARBA00004651"/>
    </source>
</evidence>
<evidence type="ECO:0000256" key="2">
    <source>
        <dbReference type="ARBA" id="ARBA00022448"/>
    </source>
</evidence>
<evidence type="ECO:0000256" key="6">
    <source>
        <dbReference type="ARBA" id="ARBA00023065"/>
    </source>
</evidence>
<feature type="transmembrane region" description="Helical" evidence="9">
    <location>
        <begin position="233"/>
        <end position="249"/>
    </location>
</feature>
<dbReference type="PANTHER" id="PTHR33281">
    <property type="entry name" value="UPF0187 PROTEIN YNEE"/>
    <property type="match status" value="1"/>
</dbReference>
<sequence>MNNFIDMLLNKKISVLYFLNLIKFDLIAIALYAILAGTFDHYWIFRSITIPLAVSAFVGTLLSLLLAFRTSQSYERWWEARMVWGAIVNDSRTLIRQAQQFFPKNEAGKTYVLEFTEQQIIWCYALAQNLRKVPFSGIVEEYVNKHNVKTGNLPNFLLSKHTDLLAAGAEEFHLDANKQVQMDGTIARLCDAMGKCERIKNTVFPRSYSVLLHFFIYVIMTILPFGLEDNAKIVEISLTFLVPALFVSIERTAILMQDPFENKPTDTPMTTLSRTIESNLREMTTDIVKLPVPEQPGTYYIM</sequence>
<dbReference type="PANTHER" id="PTHR33281:SF19">
    <property type="entry name" value="VOLTAGE-DEPENDENT ANION CHANNEL-FORMING PROTEIN YNEE"/>
    <property type="match status" value="1"/>
</dbReference>